<evidence type="ECO:0000313" key="1">
    <source>
        <dbReference type="EMBL" id="PXX38317.1"/>
    </source>
</evidence>
<protein>
    <submittedName>
        <fullName evidence="1">Phosphate acetyl/butyryl transferase</fullName>
    </submittedName>
</protein>
<reference evidence="1 2" key="1">
    <citation type="submission" date="2018-05" db="EMBL/GenBank/DDBJ databases">
        <title>Comparative genomics of bacterial root endophytes of switchgrass collected from native prairies over two seasons.</title>
        <authorList>
            <person name="Tang Y."/>
        </authorList>
    </citation>
    <scope>NUCLEOTIDE SEQUENCE [LARGE SCALE GENOMIC DNA]</scope>
    <source>
        <strain evidence="1 2">NFIX32</strain>
    </source>
</reference>
<dbReference type="EMBL" id="QJJY01000003">
    <property type="protein sequence ID" value="PXX38317.1"/>
    <property type="molecule type" value="Genomic_DNA"/>
</dbReference>
<gene>
    <name evidence="1" type="ORF">NA66_1003295</name>
</gene>
<comment type="caution">
    <text evidence="1">The sequence shown here is derived from an EMBL/GenBank/DDBJ whole genome shotgun (WGS) entry which is preliminary data.</text>
</comment>
<proteinExistence type="predicted"/>
<dbReference type="AlphaFoldDB" id="A0A318IWL5"/>
<sequence length="66" mass="6773">MSLLESAVNLPVGPNVGASRIAYSRLKTETGSHAAMGPFVPSVSASVNTLASSSPARRMVTMAALR</sequence>
<evidence type="ECO:0000313" key="2">
    <source>
        <dbReference type="Proteomes" id="UP000247755"/>
    </source>
</evidence>
<dbReference type="Proteomes" id="UP000247755">
    <property type="component" value="Unassembled WGS sequence"/>
</dbReference>
<dbReference type="GO" id="GO:0016740">
    <property type="term" value="F:transferase activity"/>
    <property type="evidence" value="ECO:0007669"/>
    <property type="project" value="UniProtKB-KW"/>
</dbReference>
<keyword evidence="1" id="KW-0808">Transferase</keyword>
<accession>A0A318IWL5</accession>
<name>A0A318IWL5_BURPY</name>
<organism evidence="1 2">
    <name type="scientific">Burkholderia pyrrocinia</name>
    <name type="common">Pseudomonas pyrrocinia</name>
    <dbReference type="NCBI Taxonomy" id="60550"/>
    <lineage>
        <taxon>Bacteria</taxon>
        <taxon>Pseudomonadati</taxon>
        <taxon>Pseudomonadota</taxon>
        <taxon>Betaproteobacteria</taxon>
        <taxon>Burkholderiales</taxon>
        <taxon>Burkholderiaceae</taxon>
        <taxon>Burkholderia</taxon>
        <taxon>Burkholderia cepacia complex</taxon>
    </lineage>
</organism>
<dbReference type="RefSeq" id="WP_072438486.1">
    <property type="nucleotide sequence ID" value="NZ_QJJY01000003.1"/>
</dbReference>